<accession>Q24FV2</accession>
<comment type="similarity">
    <text evidence="2">Belongs to the SLC29A/ENT transporter (TC 2.A.57) family.</text>
</comment>
<feature type="transmembrane region" description="Helical" evidence="7">
    <location>
        <begin position="340"/>
        <end position="361"/>
    </location>
</feature>
<dbReference type="OrthoDB" id="411344at2759"/>
<reference evidence="9" key="1">
    <citation type="journal article" date="2006" name="PLoS Biol.">
        <title>Macronuclear genome sequence of the ciliate Tetrahymena thermophila, a model eukaryote.</title>
        <authorList>
            <person name="Eisen J.A."/>
            <person name="Coyne R.S."/>
            <person name="Wu M."/>
            <person name="Wu D."/>
            <person name="Thiagarajan M."/>
            <person name="Wortman J.R."/>
            <person name="Badger J.H."/>
            <person name="Ren Q."/>
            <person name="Amedeo P."/>
            <person name="Jones K.M."/>
            <person name="Tallon L.J."/>
            <person name="Delcher A.L."/>
            <person name="Salzberg S.L."/>
            <person name="Silva J.C."/>
            <person name="Haas B.J."/>
            <person name="Majoros W.H."/>
            <person name="Farzad M."/>
            <person name="Carlton J.M."/>
            <person name="Smith R.K. Jr."/>
            <person name="Garg J."/>
            <person name="Pearlman R.E."/>
            <person name="Karrer K.M."/>
            <person name="Sun L."/>
            <person name="Manning G."/>
            <person name="Elde N.C."/>
            <person name="Turkewitz A.P."/>
            <person name="Asai D.J."/>
            <person name="Wilkes D.E."/>
            <person name="Wang Y."/>
            <person name="Cai H."/>
            <person name="Collins K."/>
            <person name="Stewart B.A."/>
            <person name="Lee S.R."/>
            <person name="Wilamowska K."/>
            <person name="Weinberg Z."/>
            <person name="Ruzzo W.L."/>
            <person name="Wloga D."/>
            <person name="Gaertig J."/>
            <person name="Frankel J."/>
            <person name="Tsao C.-C."/>
            <person name="Gorovsky M.A."/>
            <person name="Keeling P.J."/>
            <person name="Waller R.F."/>
            <person name="Patron N.J."/>
            <person name="Cherry J.M."/>
            <person name="Stover N.A."/>
            <person name="Krieger C.J."/>
            <person name="del Toro C."/>
            <person name="Ryder H.F."/>
            <person name="Williamson S.C."/>
            <person name="Barbeau R.A."/>
            <person name="Hamilton E.P."/>
            <person name="Orias E."/>
        </authorList>
    </citation>
    <scope>NUCLEOTIDE SEQUENCE [LARGE SCALE GENOMIC DNA]</scope>
    <source>
        <strain evidence="9">SB210</strain>
    </source>
</reference>
<evidence type="ECO:0000256" key="2">
    <source>
        <dbReference type="ARBA" id="ARBA00007965"/>
    </source>
</evidence>
<organism evidence="8 9">
    <name type="scientific">Tetrahymena thermophila (strain SB210)</name>
    <dbReference type="NCBI Taxonomy" id="312017"/>
    <lineage>
        <taxon>Eukaryota</taxon>
        <taxon>Sar</taxon>
        <taxon>Alveolata</taxon>
        <taxon>Ciliophora</taxon>
        <taxon>Intramacronucleata</taxon>
        <taxon>Oligohymenophorea</taxon>
        <taxon>Hymenostomatida</taxon>
        <taxon>Tetrahymenina</taxon>
        <taxon>Tetrahymenidae</taxon>
        <taxon>Tetrahymena</taxon>
    </lineage>
</organism>
<dbReference type="RefSeq" id="XP_001026903.2">
    <property type="nucleotide sequence ID" value="XM_001026903.2"/>
</dbReference>
<proteinExistence type="inferred from homology"/>
<feature type="transmembrane region" description="Helical" evidence="7">
    <location>
        <begin position="442"/>
        <end position="464"/>
    </location>
</feature>
<protein>
    <submittedName>
        <fullName evidence="8">Nucleoside transporter family protein</fullName>
    </submittedName>
</protein>
<evidence type="ECO:0000256" key="6">
    <source>
        <dbReference type="ARBA" id="ARBA00023136"/>
    </source>
</evidence>
<sequence>MENNENLLMREKKDSNQIFSYVYFVLQGIISLLGYNAILGSLDYFAQNFSDYNIYFYLPLPPMITFNLVSLAMPFIAQKVLFPLRISICIFGMVVILVMLPIATNYLSQTAGGFVVIMILSLIWGVFGQIFNSSLLGLSCMMDQSKIVAYNIGSSASGIIVILIRIIVVCFLGDDVNFSTLIYFLSAGFLNVVGFILHQFYVKTTSYMSLQEKNKQSLIYQQEEQIIEDQNYLEDNSPEQIQTVSTATYCKTIENQKKNQRLLIQNNNENDKKALSHYSLNENQDESSKKSFHKLNFRQQFIQYLLIAKDLMPLPLFMLLSNVCANMMYPAISLKSQLQGISYTWSCIWIIFMHNVSNVLGKHVVAIRSLYNNNIIYSLIILRFLHFIIFIMNAVNSDSIFSADWIICLNIIVFSFSAGYTDSALFILSTEKMISNYHREQAGFVMAFSLTFGIMVGIFLAMPFQNI</sequence>
<feature type="transmembrane region" description="Helical" evidence="7">
    <location>
        <begin position="21"/>
        <end position="42"/>
    </location>
</feature>
<feature type="transmembrane region" description="Helical" evidence="7">
    <location>
        <begin position="301"/>
        <end position="320"/>
    </location>
</feature>
<evidence type="ECO:0000313" key="8">
    <source>
        <dbReference type="EMBL" id="EAS06658.2"/>
    </source>
</evidence>
<evidence type="ECO:0000313" key="9">
    <source>
        <dbReference type="Proteomes" id="UP000009168"/>
    </source>
</evidence>
<dbReference type="HOGENOM" id="CLU_654700_0_0_1"/>
<dbReference type="GO" id="GO:0005337">
    <property type="term" value="F:nucleoside transmembrane transporter activity"/>
    <property type="evidence" value="ECO:0007669"/>
    <property type="project" value="InterPro"/>
</dbReference>
<feature type="transmembrane region" description="Helical" evidence="7">
    <location>
        <begin position="373"/>
        <end position="394"/>
    </location>
</feature>
<comment type="subcellular location">
    <subcellularLocation>
        <location evidence="1">Membrane</location>
        <topology evidence="1">Multi-pass membrane protein</topology>
    </subcellularLocation>
</comment>
<keyword evidence="9" id="KW-1185">Reference proteome</keyword>
<evidence type="ECO:0000256" key="3">
    <source>
        <dbReference type="ARBA" id="ARBA00022448"/>
    </source>
</evidence>
<keyword evidence="5 7" id="KW-1133">Transmembrane helix</keyword>
<dbReference type="GeneID" id="7825355"/>
<dbReference type="PANTHER" id="PTHR10332:SF10">
    <property type="entry name" value="EQUILIBRATIVE NUCLEOSIDE TRANSPORTER 4"/>
    <property type="match status" value="1"/>
</dbReference>
<keyword evidence="4 7" id="KW-0812">Transmembrane</keyword>
<feature type="transmembrane region" description="Helical" evidence="7">
    <location>
        <begin position="54"/>
        <end position="76"/>
    </location>
</feature>
<keyword evidence="6 7" id="KW-0472">Membrane</keyword>
<gene>
    <name evidence="8" type="ORF">TTHERM_00941430</name>
</gene>
<evidence type="ECO:0000256" key="5">
    <source>
        <dbReference type="ARBA" id="ARBA00022989"/>
    </source>
</evidence>
<evidence type="ECO:0000256" key="7">
    <source>
        <dbReference type="SAM" id="Phobius"/>
    </source>
</evidence>
<feature type="transmembrane region" description="Helical" evidence="7">
    <location>
        <begin position="180"/>
        <end position="202"/>
    </location>
</feature>
<feature type="transmembrane region" description="Helical" evidence="7">
    <location>
        <begin position="88"/>
        <end position="107"/>
    </location>
</feature>
<dbReference type="InterPro" id="IPR002259">
    <property type="entry name" value="Eqnu_transpt"/>
</dbReference>
<dbReference type="InParanoid" id="Q24FV2"/>
<feature type="transmembrane region" description="Helical" evidence="7">
    <location>
        <begin position="147"/>
        <end position="168"/>
    </location>
</feature>
<dbReference type="KEGG" id="tet:TTHERM_00941430"/>
<name>Q24FV2_TETTS</name>
<feature type="transmembrane region" description="Helical" evidence="7">
    <location>
        <begin position="113"/>
        <end position="135"/>
    </location>
</feature>
<evidence type="ECO:0000256" key="4">
    <source>
        <dbReference type="ARBA" id="ARBA00022692"/>
    </source>
</evidence>
<evidence type="ECO:0000256" key="1">
    <source>
        <dbReference type="ARBA" id="ARBA00004141"/>
    </source>
</evidence>
<dbReference type="AlphaFoldDB" id="Q24FV2"/>
<keyword evidence="3" id="KW-0813">Transport</keyword>
<dbReference type="PANTHER" id="PTHR10332">
    <property type="entry name" value="EQUILIBRATIVE NUCLEOSIDE TRANSPORTER"/>
    <property type="match status" value="1"/>
</dbReference>
<dbReference type="GO" id="GO:0005886">
    <property type="term" value="C:plasma membrane"/>
    <property type="evidence" value="ECO:0007669"/>
    <property type="project" value="TreeGrafter"/>
</dbReference>
<feature type="transmembrane region" description="Helical" evidence="7">
    <location>
        <begin position="400"/>
        <end position="421"/>
    </location>
</feature>
<dbReference type="EMBL" id="GG662264">
    <property type="protein sequence ID" value="EAS06658.2"/>
    <property type="molecule type" value="Genomic_DNA"/>
</dbReference>
<dbReference type="Proteomes" id="UP000009168">
    <property type="component" value="Unassembled WGS sequence"/>
</dbReference>
<dbReference type="Pfam" id="PF01733">
    <property type="entry name" value="Nucleoside_tran"/>
    <property type="match status" value="1"/>
</dbReference>
<dbReference type="eggNOG" id="KOG1479">
    <property type="taxonomic scope" value="Eukaryota"/>
</dbReference>